<dbReference type="InterPro" id="IPR052893">
    <property type="entry name" value="TCS_response_regulator"/>
</dbReference>
<reference evidence="3 4" key="1">
    <citation type="submission" date="2020-08" db="EMBL/GenBank/DDBJ databases">
        <title>Genome sequence of Acidovorax monticola KACC 19171T.</title>
        <authorList>
            <person name="Hyun D.-W."/>
            <person name="Bae J.-W."/>
        </authorList>
    </citation>
    <scope>NUCLEOTIDE SEQUENCE [LARGE SCALE GENOMIC DNA]</scope>
    <source>
        <strain evidence="3 4">KACC 19171</strain>
    </source>
</reference>
<dbReference type="AlphaFoldDB" id="A0A7H0HJY8"/>
<dbReference type="Proteomes" id="UP000516057">
    <property type="component" value="Chromosome"/>
</dbReference>
<dbReference type="GO" id="GO:0000160">
    <property type="term" value="P:phosphorelay signal transduction system"/>
    <property type="evidence" value="ECO:0007669"/>
    <property type="project" value="InterPro"/>
</dbReference>
<dbReference type="RefSeq" id="WP_187737834.1">
    <property type="nucleotide sequence ID" value="NZ_CP060790.1"/>
</dbReference>
<dbReference type="InterPro" id="IPR001789">
    <property type="entry name" value="Sig_transdc_resp-reg_receiver"/>
</dbReference>
<dbReference type="SMART" id="SM00448">
    <property type="entry name" value="REC"/>
    <property type="match status" value="1"/>
</dbReference>
<feature type="modified residue" description="4-aspartylphosphate" evidence="1">
    <location>
        <position position="69"/>
    </location>
</feature>
<keyword evidence="1" id="KW-0597">Phosphoprotein</keyword>
<evidence type="ECO:0000313" key="3">
    <source>
        <dbReference type="EMBL" id="QNP60854.1"/>
    </source>
</evidence>
<sequence length="145" mass="16116">MTDGLSGQRFGVLLVDDDEVACEGVMRSLRKNNIHCQVVLAEDGLEALQILREEHPTKAIQDPFLVLLDLNMPRMDGFEFLEAVRADPSLKETVVFVLTTSGREADRSRAYSENVAGYMVKSHVGPQFSLLAGFLEKYGQAVQFP</sequence>
<dbReference type="CDD" id="cd17557">
    <property type="entry name" value="REC_Rcp-like"/>
    <property type="match status" value="1"/>
</dbReference>
<feature type="domain" description="Response regulatory" evidence="2">
    <location>
        <begin position="11"/>
        <end position="136"/>
    </location>
</feature>
<organism evidence="3 4">
    <name type="scientific">Paenacidovorax monticola</name>
    <dbReference type="NCBI Taxonomy" id="1926868"/>
    <lineage>
        <taxon>Bacteria</taxon>
        <taxon>Pseudomonadati</taxon>
        <taxon>Pseudomonadota</taxon>
        <taxon>Betaproteobacteria</taxon>
        <taxon>Burkholderiales</taxon>
        <taxon>Comamonadaceae</taxon>
        <taxon>Paenacidovorax</taxon>
    </lineage>
</organism>
<proteinExistence type="predicted"/>
<dbReference type="PROSITE" id="PS50110">
    <property type="entry name" value="RESPONSE_REGULATORY"/>
    <property type="match status" value="1"/>
</dbReference>
<dbReference type="Pfam" id="PF00072">
    <property type="entry name" value="Response_reg"/>
    <property type="match status" value="1"/>
</dbReference>
<dbReference type="KEGG" id="amon:H9L24_08890"/>
<evidence type="ECO:0000259" key="2">
    <source>
        <dbReference type="PROSITE" id="PS50110"/>
    </source>
</evidence>
<dbReference type="InterPro" id="IPR011006">
    <property type="entry name" value="CheY-like_superfamily"/>
</dbReference>
<dbReference type="Gene3D" id="3.40.50.2300">
    <property type="match status" value="1"/>
</dbReference>
<dbReference type="PANTHER" id="PTHR44520:SF2">
    <property type="entry name" value="RESPONSE REGULATOR RCP1"/>
    <property type="match status" value="1"/>
</dbReference>
<dbReference type="PANTHER" id="PTHR44520">
    <property type="entry name" value="RESPONSE REGULATOR RCP1-RELATED"/>
    <property type="match status" value="1"/>
</dbReference>
<dbReference type="SUPFAM" id="SSF52172">
    <property type="entry name" value="CheY-like"/>
    <property type="match status" value="1"/>
</dbReference>
<evidence type="ECO:0000313" key="4">
    <source>
        <dbReference type="Proteomes" id="UP000516057"/>
    </source>
</evidence>
<dbReference type="EMBL" id="CP060790">
    <property type="protein sequence ID" value="QNP60854.1"/>
    <property type="molecule type" value="Genomic_DNA"/>
</dbReference>
<keyword evidence="4" id="KW-1185">Reference proteome</keyword>
<accession>A0A7H0HJY8</accession>
<name>A0A7H0HJY8_9BURK</name>
<gene>
    <name evidence="3" type="ORF">H9L24_08890</name>
</gene>
<protein>
    <submittedName>
        <fullName evidence="3">Response regulator</fullName>
    </submittedName>
</protein>
<evidence type="ECO:0000256" key="1">
    <source>
        <dbReference type="PROSITE-ProRule" id="PRU00169"/>
    </source>
</evidence>